<proteinExistence type="predicted"/>
<dbReference type="AlphaFoldDB" id="A0A9W8G2G1"/>
<comment type="caution">
    <text evidence="1">The sequence shown here is derived from an EMBL/GenBank/DDBJ whole genome shotgun (WGS) entry which is preliminary data.</text>
</comment>
<evidence type="ECO:0000313" key="2">
    <source>
        <dbReference type="Proteomes" id="UP001151518"/>
    </source>
</evidence>
<reference evidence="1" key="1">
    <citation type="submission" date="2022-07" db="EMBL/GenBank/DDBJ databases">
        <title>Phylogenomic reconstructions and comparative analyses of Kickxellomycotina fungi.</title>
        <authorList>
            <person name="Reynolds N.K."/>
            <person name="Stajich J.E."/>
            <person name="Barry K."/>
            <person name="Grigoriev I.V."/>
            <person name="Crous P."/>
            <person name="Smith M.E."/>
        </authorList>
    </citation>
    <scope>NUCLEOTIDE SEQUENCE</scope>
    <source>
        <strain evidence="1">NRRL 3115</strain>
    </source>
</reference>
<name>A0A9W8G2G1_9FUNG</name>
<sequence>MANIVATFTSGLVLSAGAVYAFASFFTEQAHVVNYKLTRASLALKEATTNTKPILPSWKDTKPEVMNKYQQIAARMTNKAVPLAKAEWNNTIASAASRTTNLDRVMSVDRLASSILRKNES</sequence>
<dbReference type="EMBL" id="JANBTW010000033">
    <property type="protein sequence ID" value="KAJ2677408.1"/>
    <property type="molecule type" value="Genomic_DNA"/>
</dbReference>
<dbReference type="Proteomes" id="UP001151518">
    <property type="component" value="Unassembled WGS sequence"/>
</dbReference>
<organism evidence="1 2">
    <name type="scientific">Coemansia spiralis</name>
    <dbReference type="NCBI Taxonomy" id="417178"/>
    <lineage>
        <taxon>Eukaryota</taxon>
        <taxon>Fungi</taxon>
        <taxon>Fungi incertae sedis</taxon>
        <taxon>Zoopagomycota</taxon>
        <taxon>Kickxellomycotina</taxon>
        <taxon>Kickxellomycetes</taxon>
        <taxon>Kickxellales</taxon>
        <taxon>Kickxellaceae</taxon>
        <taxon>Coemansia</taxon>
    </lineage>
</organism>
<dbReference type="OrthoDB" id="5518786at2759"/>
<evidence type="ECO:0000313" key="1">
    <source>
        <dbReference type="EMBL" id="KAJ2677408.1"/>
    </source>
</evidence>
<accession>A0A9W8G2G1</accession>
<gene>
    <name evidence="1" type="ORF">GGI25_003163</name>
</gene>
<protein>
    <submittedName>
        <fullName evidence="1">Uncharacterized protein</fullName>
    </submittedName>
</protein>